<dbReference type="Gene3D" id="1.10.10.10">
    <property type="entry name" value="Winged helix-like DNA-binding domain superfamily/Winged helix DNA-binding domain"/>
    <property type="match status" value="1"/>
</dbReference>
<dbReference type="RefSeq" id="WP_193685794.1">
    <property type="nucleotide sequence ID" value="NZ_CP062941.1"/>
</dbReference>
<dbReference type="InterPro" id="IPR000847">
    <property type="entry name" value="LysR_HTH_N"/>
</dbReference>
<evidence type="ECO:0000256" key="1">
    <source>
        <dbReference type="ARBA" id="ARBA00009437"/>
    </source>
</evidence>
<evidence type="ECO:0000256" key="2">
    <source>
        <dbReference type="ARBA" id="ARBA00023015"/>
    </source>
</evidence>
<evidence type="ECO:0000313" key="6">
    <source>
        <dbReference type="EMBL" id="QOL48751.1"/>
    </source>
</evidence>
<dbReference type="AlphaFoldDB" id="A0A7L9U134"/>
<accession>A0A7L9U134</accession>
<sequence length="312" mass="34102">MNMNFDLADLRAFVAVAELNSFRAAADSIHLSQPALSRRVEKLELALGVRLFERTTRSVSLTAVGRDFSRKARSLLDDLERSLLSMQAVAASQQGEVVIACVPSAVYYFLPKVLRTFHEQYPRIRVRIIDDGANAVLESVAKGDADFGINIIGTQEPEIAFQAILKEPFVVACHRDHPLAGRRQVSWAELANYDFMTVDKSSGNRLLVDLALANSDVRPSWCFEARHVSTLLGLVEAGLGIAVVPRLSMPQGEHATLAQVALVEPTIDRNVGLIRRNGRELSPSARKLYELIESTWPLGGGQAARADTASGG</sequence>
<dbReference type="InterPro" id="IPR036390">
    <property type="entry name" value="WH_DNA-bd_sf"/>
</dbReference>
<dbReference type="SUPFAM" id="SSF53850">
    <property type="entry name" value="Periplasmic binding protein-like II"/>
    <property type="match status" value="1"/>
</dbReference>
<dbReference type="InterPro" id="IPR036388">
    <property type="entry name" value="WH-like_DNA-bd_sf"/>
</dbReference>
<protein>
    <submittedName>
        <fullName evidence="6">LysR family transcriptional regulator</fullName>
    </submittedName>
</protein>
<dbReference type="GO" id="GO:0003700">
    <property type="term" value="F:DNA-binding transcription factor activity"/>
    <property type="evidence" value="ECO:0007669"/>
    <property type="project" value="InterPro"/>
</dbReference>
<gene>
    <name evidence="6" type="ORF">LPB04_17570</name>
</gene>
<dbReference type="PROSITE" id="PS50931">
    <property type="entry name" value="HTH_LYSR"/>
    <property type="match status" value="1"/>
</dbReference>
<dbReference type="EMBL" id="CP062941">
    <property type="protein sequence ID" value="QOL48751.1"/>
    <property type="molecule type" value="Genomic_DNA"/>
</dbReference>
<dbReference type="GO" id="GO:0003677">
    <property type="term" value="F:DNA binding"/>
    <property type="evidence" value="ECO:0007669"/>
    <property type="project" value="UniProtKB-KW"/>
</dbReference>
<keyword evidence="2" id="KW-0805">Transcription regulation</keyword>
<evidence type="ECO:0000256" key="3">
    <source>
        <dbReference type="ARBA" id="ARBA00023125"/>
    </source>
</evidence>
<dbReference type="InterPro" id="IPR050950">
    <property type="entry name" value="HTH-type_LysR_regulators"/>
</dbReference>
<keyword evidence="4" id="KW-0804">Transcription</keyword>
<evidence type="ECO:0000259" key="5">
    <source>
        <dbReference type="PROSITE" id="PS50931"/>
    </source>
</evidence>
<dbReference type="PANTHER" id="PTHR30419:SF8">
    <property type="entry name" value="NITROGEN ASSIMILATION TRANSCRIPTIONAL ACTIVATOR-RELATED"/>
    <property type="match status" value="1"/>
</dbReference>
<dbReference type="KEGG" id="mlir:LPB04_17570"/>
<dbReference type="SUPFAM" id="SSF46785">
    <property type="entry name" value="Winged helix' DNA-binding domain"/>
    <property type="match status" value="1"/>
</dbReference>
<keyword evidence="7" id="KW-1185">Reference proteome</keyword>
<dbReference type="InterPro" id="IPR005119">
    <property type="entry name" value="LysR_subst-bd"/>
</dbReference>
<feature type="domain" description="HTH lysR-type" evidence="5">
    <location>
        <begin position="5"/>
        <end position="62"/>
    </location>
</feature>
<dbReference type="Proteomes" id="UP000593875">
    <property type="component" value="Chromosome"/>
</dbReference>
<reference evidence="6 7" key="1">
    <citation type="submission" date="2020-10" db="EMBL/GenBank/DDBJ databases">
        <title>Genome sequencing of Massilia sp. LPB0304.</title>
        <authorList>
            <person name="Kim J."/>
        </authorList>
    </citation>
    <scope>NUCLEOTIDE SEQUENCE [LARGE SCALE GENOMIC DNA]</scope>
    <source>
        <strain evidence="6 7">LPB0304</strain>
    </source>
</reference>
<keyword evidence="3" id="KW-0238">DNA-binding</keyword>
<name>A0A7L9U134_9BURK</name>
<evidence type="ECO:0000313" key="7">
    <source>
        <dbReference type="Proteomes" id="UP000593875"/>
    </source>
</evidence>
<evidence type="ECO:0000256" key="4">
    <source>
        <dbReference type="ARBA" id="ARBA00023163"/>
    </source>
</evidence>
<dbReference type="PANTHER" id="PTHR30419">
    <property type="entry name" value="HTH-TYPE TRANSCRIPTIONAL REGULATOR YBHD"/>
    <property type="match status" value="1"/>
</dbReference>
<organism evidence="6 7">
    <name type="scientific">Massilia litorea</name>
    <dbReference type="NCBI Taxonomy" id="2769491"/>
    <lineage>
        <taxon>Bacteria</taxon>
        <taxon>Pseudomonadati</taxon>
        <taxon>Pseudomonadota</taxon>
        <taxon>Betaproteobacteria</taxon>
        <taxon>Burkholderiales</taxon>
        <taxon>Oxalobacteraceae</taxon>
        <taxon>Telluria group</taxon>
        <taxon>Massilia</taxon>
    </lineage>
</organism>
<dbReference type="GO" id="GO:0005829">
    <property type="term" value="C:cytosol"/>
    <property type="evidence" value="ECO:0007669"/>
    <property type="project" value="TreeGrafter"/>
</dbReference>
<dbReference type="Pfam" id="PF03466">
    <property type="entry name" value="LysR_substrate"/>
    <property type="match status" value="1"/>
</dbReference>
<dbReference type="PRINTS" id="PR00039">
    <property type="entry name" value="HTHLYSR"/>
</dbReference>
<proteinExistence type="inferred from homology"/>
<dbReference type="Gene3D" id="3.40.190.290">
    <property type="match status" value="1"/>
</dbReference>
<dbReference type="Pfam" id="PF00126">
    <property type="entry name" value="HTH_1"/>
    <property type="match status" value="1"/>
</dbReference>
<dbReference type="FunFam" id="1.10.10.10:FF:000001">
    <property type="entry name" value="LysR family transcriptional regulator"/>
    <property type="match status" value="1"/>
</dbReference>
<comment type="similarity">
    <text evidence="1">Belongs to the LysR transcriptional regulatory family.</text>
</comment>
<dbReference type="CDD" id="cd08440">
    <property type="entry name" value="PBP2_LTTR_like_4"/>
    <property type="match status" value="1"/>
</dbReference>